<dbReference type="InterPro" id="IPR002777">
    <property type="entry name" value="PFD_beta-like"/>
</dbReference>
<comment type="caution">
    <text evidence="8">The sequence shown here is derived from an EMBL/GenBank/DDBJ whole genome shotgun (WGS) entry which is preliminary data.</text>
</comment>
<comment type="similarity">
    <text evidence="3">Belongs to the prefoldin subunit beta family.</text>
</comment>
<dbReference type="SUPFAM" id="SSF46579">
    <property type="entry name" value="Prefoldin"/>
    <property type="match status" value="1"/>
</dbReference>
<evidence type="ECO:0000256" key="7">
    <source>
        <dbReference type="ARBA" id="ARBA00026022"/>
    </source>
</evidence>
<accession>A0ABR2WVU9</accession>
<evidence type="ECO:0000256" key="5">
    <source>
        <dbReference type="ARBA" id="ARBA00022490"/>
    </source>
</evidence>
<organism evidence="8 9">
    <name type="scientific">Basidiobolus ranarum</name>
    <dbReference type="NCBI Taxonomy" id="34480"/>
    <lineage>
        <taxon>Eukaryota</taxon>
        <taxon>Fungi</taxon>
        <taxon>Fungi incertae sedis</taxon>
        <taxon>Zoopagomycota</taxon>
        <taxon>Entomophthoromycotina</taxon>
        <taxon>Basidiobolomycetes</taxon>
        <taxon>Basidiobolales</taxon>
        <taxon>Basidiobolaceae</taxon>
        <taxon>Basidiobolus</taxon>
    </lineage>
</organism>
<evidence type="ECO:0000256" key="6">
    <source>
        <dbReference type="ARBA" id="ARBA00023186"/>
    </source>
</evidence>
<keyword evidence="6" id="KW-0143">Chaperone</keyword>
<dbReference type="CDD" id="cd22860">
    <property type="entry name" value="PDRG1"/>
    <property type="match status" value="1"/>
</dbReference>
<dbReference type="InterPro" id="IPR030482">
    <property type="entry name" value="PDRG1"/>
</dbReference>
<evidence type="ECO:0000256" key="1">
    <source>
        <dbReference type="ARBA" id="ARBA00003581"/>
    </source>
</evidence>
<comment type="subunit">
    <text evidence="7">Component of the PAQosome complex which is responsible for the biogenesis of several protein complexes and which consists of R2TP complex members RUVBL1, RUVBL2, RPAP3 and PIH1D1, URI complex members PFDN2, PFDN6, PDRG1, UXT and URI1 as well as ASDURF, POLR2E and DNAAF10/WDR92.</text>
</comment>
<gene>
    <name evidence="8" type="ORF">K7432_005941</name>
</gene>
<protein>
    <recommendedName>
        <fullName evidence="4">p53 and DNA damage-regulated protein 1</fullName>
    </recommendedName>
</protein>
<keyword evidence="9" id="KW-1185">Reference proteome</keyword>
<dbReference type="PANTHER" id="PTHR21162">
    <property type="entry name" value="P53 AND DNA DAMAGE-REGULATED PROTEIN"/>
    <property type="match status" value="1"/>
</dbReference>
<evidence type="ECO:0000313" key="8">
    <source>
        <dbReference type="EMBL" id="KAK9765596.1"/>
    </source>
</evidence>
<evidence type="ECO:0000256" key="4">
    <source>
        <dbReference type="ARBA" id="ARBA00016313"/>
    </source>
</evidence>
<reference evidence="8 9" key="1">
    <citation type="submission" date="2023-04" db="EMBL/GenBank/DDBJ databases">
        <title>Genome of Basidiobolus ranarum AG-B5.</title>
        <authorList>
            <person name="Stajich J.E."/>
            <person name="Carter-House D."/>
            <person name="Gryganskyi A."/>
        </authorList>
    </citation>
    <scope>NUCLEOTIDE SEQUENCE [LARGE SCALE GENOMIC DNA]</scope>
    <source>
        <strain evidence="8 9">AG-B5</strain>
    </source>
</reference>
<comment type="subcellular location">
    <subcellularLocation>
        <location evidence="2">Cytoplasm</location>
    </subcellularLocation>
</comment>
<dbReference type="PANTHER" id="PTHR21162:SF0">
    <property type="entry name" value="P53 AND DNA DAMAGE-REGULATED PROTEIN 1"/>
    <property type="match status" value="1"/>
</dbReference>
<proteinExistence type="inferred from homology"/>
<evidence type="ECO:0000313" key="9">
    <source>
        <dbReference type="Proteomes" id="UP001479436"/>
    </source>
</evidence>
<dbReference type="EMBL" id="JASJQH010000248">
    <property type="protein sequence ID" value="KAK9765596.1"/>
    <property type="molecule type" value="Genomic_DNA"/>
</dbReference>
<keyword evidence="5" id="KW-0963">Cytoplasm</keyword>
<name>A0ABR2WVU9_9FUNG</name>
<evidence type="ECO:0000256" key="3">
    <source>
        <dbReference type="ARBA" id="ARBA00008045"/>
    </source>
</evidence>
<dbReference type="Proteomes" id="UP001479436">
    <property type="component" value="Unassembled WGS sequence"/>
</dbReference>
<evidence type="ECO:0000256" key="2">
    <source>
        <dbReference type="ARBA" id="ARBA00004496"/>
    </source>
</evidence>
<dbReference type="Pfam" id="PF01920">
    <property type="entry name" value="Prefoldin_2"/>
    <property type="match status" value="1"/>
</dbReference>
<sequence>MSLDIVKEQAEREQLAEDILTDRQLIIDYDRRRNTNREALNSLKKTSTPKKVWMNLGDMFVKFEGDKVKELIRQDQDKLDTEISQIRDGLKVKARQLDALEGGDGSKIAGFDLKSVSGQELYGITKAN</sequence>
<comment type="function">
    <text evidence="1">May play a role in chaperone-mediated protein folding.</text>
</comment>